<comment type="caution">
    <text evidence="7">The sequence shown here is derived from an EMBL/GenBank/DDBJ whole genome shotgun (WGS) entry which is preliminary data.</text>
</comment>
<reference evidence="8" key="1">
    <citation type="journal article" date="2019" name="Int. J. Syst. Evol. Microbiol.">
        <title>The Global Catalogue of Microorganisms (GCM) 10K type strain sequencing project: providing services to taxonomists for standard genome sequencing and annotation.</title>
        <authorList>
            <consortium name="The Broad Institute Genomics Platform"/>
            <consortium name="The Broad Institute Genome Sequencing Center for Infectious Disease"/>
            <person name="Wu L."/>
            <person name="Ma J."/>
        </authorList>
    </citation>
    <scope>NUCLEOTIDE SEQUENCE [LARGE SCALE GENOMIC DNA]</scope>
    <source>
        <strain evidence="8">JCM 14735</strain>
    </source>
</reference>
<evidence type="ECO:0000256" key="3">
    <source>
        <dbReference type="ARBA" id="ARBA00022989"/>
    </source>
</evidence>
<keyword evidence="2 5" id="KW-0812">Transmembrane</keyword>
<evidence type="ECO:0000256" key="2">
    <source>
        <dbReference type="ARBA" id="ARBA00022692"/>
    </source>
</evidence>
<dbReference type="Proteomes" id="UP001501204">
    <property type="component" value="Unassembled WGS sequence"/>
</dbReference>
<feature type="transmembrane region" description="Helical" evidence="5">
    <location>
        <begin position="39"/>
        <end position="68"/>
    </location>
</feature>
<organism evidence="7 8">
    <name type="scientific">Kocuria aegyptia</name>
    <dbReference type="NCBI Taxonomy" id="330943"/>
    <lineage>
        <taxon>Bacteria</taxon>
        <taxon>Bacillati</taxon>
        <taxon>Actinomycetota</taxon>
        <taxon>Actinomycetes</taxon>
        <taxon>Micrococcales</taxon>
        <taxon>Micrococcaceae</taxon>
        <taxon>Kocuria</taxon>
    </lineage>
</organism>
<proteinExistence type="predicted"/>
<keyword evidence="4 5" id="KW-0472">Membrane</keyword>
<gene>
    <name evidence="7" type="ORF">GCM10009767_28580</name>
</gene>
<feature type="transmembrane region" description="Helical" evidence="5">
    <location>
        <begin position="74"/>
        <end position="92"/>
    </location>
</feature>
<evidence type="ECO:0000256" key="5">
    <source>
        <dbReference type="SAM" id="Phobius"/>
    </source>
</evidence>
<feature type="transmembrane region" description="Helical" evidence="5">
    <location>
        <begin position="429"/>
        <end position="448"/>
    </location>
</feature>
<evidence type="ECO:0000259" key="6">
    <source>
        <dbReference type="Pfam" id="PF04932"/>
    </source>
</evidence>
<feature type="transmembrane region" description="Helical" evidence="5">
    <location>
        <begin position="136"/>
        <end position="158"/>
    </location>
</feature>
<evidence type="ECO:0000313" key="8">
    <source>
        <dbReference type="Proteomes" id="UP001501204"/>
    </source>
</evidence>
<evidence type="ECO:0000256" key="4">
    <source>
        <dbReference type="ARBA" id="ARBA00023136"/>
    </source>
</evidence>
<accession>A0ABP4X648</accession>
<dbReference type="InterPro" id="IPR007016">
    <property type="entry name" value="O-antigen_ligase-rel_domated"/>
</dbReference>
<keyword evidence="3 5" id="KW-1133">Transmembrane helix</keyword>
<feature type="transmembrane region" description="Helical" evidence="5">
    <location>
        <begin position="215"/>
        <end position="235"/>
    </location>
</feature>
<feature type="domain" description="O-antigen ligase-related" evidence="6">
    <location>
        <begin position="251"/>
        <end position="388"/>
    </location>
</feature>
<feature type="transmembrane region" description="Helical" evidence="5">
    <location>
        <begin position="247"/>
        <end position="263"/>
    </location>
</feature>
<feature type="transmembrane region" description="Helical" evidence="5">
    <location>
        <begin position="170"/>
        <end position="195"/>
    </location>
</feature>
<feature type="transmembrane region" description="Helical" evidence="5">
    <location>
        <begin position="372"/>
        <end position="395"/>
    </location>
</feature>
<dbReference type="EMBL" id="BAAAOA010000043">
    <property type="protein sequence ID" value="GAA1768797.1"/>
    <property type="molecule type" value="Genomic_DNA"/>
</dbReference>
<dbReference type="InterPro" id="IPR051533">
    <property type="entry name" value="WaaL-like"/>
</dbReference>
<comment type="subcellular location">
    <subcellularLocation>
        <location evidence="1">Membrane</location>
        <topology evidence="1">Multi-pass membrane protein</topology>
    </subcellularLocation>
</comment>
<feature type="transmembrane region" description="Helical" evidence="5">
    <location>
        <begin position="404"/>
        <end position="423"/>
    </location>
</feature>
<protein>
    <recommendedName>
        <fullName evidence="6">O-antigen ligase-related domain-containing protein</fullName>
    </recommendedName>
</protein>
<dbReference type="PANTHER" id="PTHR37422:SF13">
    <property type="entry name" value="LIPOPOLYSACCHARIDE BIOSYNTHESIS PROTEIN PA4999-RELATED"/>
    <property type="match status" value="1"/>
</dbReference>
<feature type="transmembrane region" description="Helical" evidence="5">
    <location>
        <begin position="112"/>
        <end position="130"/>
    </location>
</feature>
<feature type="transmembrane region" description="Helical" evidence="5">
    <location>
        <begin position="269"/>
        <end position="286"/>
    </location>
</feature>
<evidence type="ECO:0000313" key="7">
    <source>
        <dbReference type="EMBL" id="GAA1768797.1"/>
    </source>
</evidence>
<keyword evidence="8" id="KW-1185">Reference proteome</keyword>
<dbReference type="Pfam" id="PF04932">
    <property type="entry name" value="Wzy_C"/>
    <property type="match status" value="1"/>
</dbReference>
<feature type="transmembrane region" description="Helical" evidence="5">
    <location>
        <begin position="293"/>
        <end position="310"/>
    </location>
</feature>
<evidence type="ECO:0000256" key="1">
    <source>
        <dbReference type="ARBA" id="ARBA00004141"/>
    </source>
</evidence>
<dbReference type="PANTHER" id="PTHR37422">
    <property type="entry name" value="TEICHURONIC ACID BIOSYNTHESIS PROTEIN TUAE"/>
    <property type="match status" value="1"/>
</dbReference>
<feature type="transmembrane region" description="Helical" evidence="5">
    <location>
        <begin position="6"/>
        <end position="27"/>
    </location>
</feature>
<sequence>MQNNAEVLPLIIGASVVVAAGALGAASDTAVSQFMFISIAGISALLALLMLPVHVLPTLAVAVVIFVPDRLMDAAGFPLTTPSAVILIVWAVRKKMHGKLIDYNQFRIGTRAIPKSLSIVLFLFSAWLIPKTLFSALPSFSVAWLLTFLMAVFIPLYVRKRELEVILLRQSIPALISIAAIYAIVQSIMQTNFIYDPLYLMVGRDSVQHWEVYRADASLGHPLTAGLVFAVGLAFSAGRWIETRRNAFLMACVLQGLGLMLTVSRGSYVAAGMAIAFLVLAAIVTGRRFSRTRAFLLIISFASFIVYVLQSDAFVKRATSDEAAASTDARNNLFQIALDATSSTNWLGGGLAASSIVAAPYNFQELPIENSYFQILIGIGMPGLLIFVSLLALAIRLGYRYRNLAAASAIVAFAVAISGYAAIDTVLPLITLLGLLVMMATTNLRPLSAHNHHIRGTKPIGNTTAGSQVPTHSPHISHARVYSDRIG</sequence>
<name>A0ABP4X648_9MICC</name>